<dbReference type="InterPro" id="IPR036964">
    <property type="entry name" value="RASGEF_cat_dom_sf"/>
</dbReference>
<dbReference type="InterPro" id="IPR008937">
    <property type="entry name" value="Ras-like_GEF"/>
</dbReference>
<keyword evidence="6" id="KW-1185">Reference proteome</keyword>
<dbReference type="Proteomes" id="UP001311232">
    <property type="component" value="Unassembled WGS sequence"/>
</dbReference>
<dbReference type="EMBL" id="JAHHUM010000461">
    <property type="protein sequence ID" value="KAK5619726.1"/>
    <property type="molecule type" value="Genomic_DNA"/>
</dbReference>
<feature type="region of interest" description="Disordered" evidence="3">
    <location>
        <begin position="282"/>
        <end position="309"/>
    </location>
</feature>
<evidence type="ECO:0000313" key="6">
    <source>
        <dbReference type="Proteomes" id="UP001311232"/>
    </source>
</evidence>
<dbReference type="Pfam" id="PF00617">
    <property type="entry name" value="RasGEF"/>
    <property type="match status" value="1"/>
</dbReference>
<keyword evidence="1 2" id="KW-0344">Guanine-nucleotide releasing factor</keyword>
<feature type="compositionally biased region" description="Pro residues" evidence="3">
    <location>
        <begin position="391"/>
        <end position="418"/>
    </location>
</feature>
<dbReference type="PANTHER" id="PTHR23113:SF150">
    <property type="entry name" value="SON OF SEVENLESS HOMOLOG 2"/>
    <property type="match status" value="1"/>
</dbReference>
<feature type="domain" description="Ras-GEF" evidence="4">
    <location>
        <begin position="1"/>
        <end position="228"/>
    </location>
</feature>
<evidence type="ECO:0000259" key="4">
    <source>
        <dbReference type="PROSITE" id="PS50009"/>
    </source>
</evidence>
<feature type="compositionally biased region" description="Pro residues" evidence="3">
    <location>
        <begin position="367"/>
        <end position="377"/>
    </location>
</feature>
<dbReference type="Gene3D" id="1.10.840.10">
    <property type="entry name" value="Ras guanine-nucleotide exchange factors catalytic domain"/>
    <property type="match status" value="1"/>
</dbReference>
<evidence type="ECO:0000256" key="2">
    <source>
        <dbReference type="PROSITE-ProRule" id="PRU00168"/>
    </source>
</evidence>
<feature type="compositionally biased region" description="Low complexity" evidence="3">
    <location>
        <begin position="287"/>
        <end position="296"/>
    </location>
</feature>
<dbReference type="SMART" id="SM00147">
    <property type="entry name" value="RasGEF"/>
    <property type="match status" value="1"/>
</dbReference>
<dbReference type="InterPro" id="IPR023578">
    <property type="entry name" value="Ras_GEF_dom_sf"/>
</dbReference>
<dbReference type="PROSITE" id="PS00720">
    <property type="entry name" value="RASGEF"/>
    <property type="match status" value="1"/>
</dbReference>
<dbReference type="SUPFAM" id="SSF48366">
    <property type="entry name" value="Ras GEF"/>
    <property type="match status" value="1"/>
</dbReference>
<organism evidence="5 6">
    <name type="scientific">Crenichthys baileyi</name>
    <name type="common">White River springfish</name>
    <dbReference type="NCBI Taxonomy" id="28760"/>
    <lineage>
        <taxon>Eukaryota</taxon>
        <taxon>Metazoa</taxon>
        <taxon>Chordata</taxon>
        <taxon>Craniata</taxon>
        <taxon>Vertebrata</taxon>
        <taxon>Euteleostomi</taxon>
        <taxon>Actinopterygii</taxon>
        <taxon>Neopterygii</taxon>
        <taxon>Teleostei</taxon>
        <taxon>Neoteleostei</taxon>
        <taxon>Acanthomorphata</taxon>
        <taxon>Ovalentaria</taxon>
        <taxon>Atherinomorphae</taxon>
        <taxon>Cyprinodontiformes</taxon>
        <taxon>Goodeidae</taxon>
        <taxon>Crenichthys</taxon>
    </lineage>
</organism>
<dbReference type="PROSITE" id="PS50009">
    <property type="entry name" value="RASGEF_CAT"/>
    <property type="match status" value="1"/>
</dbReference>
<evidence type="ECO:0000313" key="5">
    <source>
        <dbReference type="EMBL" id="KAK5619726.1"/>
    </source>
</evidence>
<evidence type="ECO:0000256" key="3">
    <source>
        <dbReference type="SAM" id="MobiDB-lite"/>
    </source>
</evidence>
<reference evidence="5 6" key="1">
    <citation type="submission" date="2021-06" db="EMBL/GenBank/DDBJ databases">
        <authorList>
            <person name="Palmer J.M."/>
        </authorList>
    </citation>
    <scope>NUCLEOTIDE SEQUENCE [LARGE SCALE GENOMIC DNA]</scope>
    <source>
        <strain evidence="5 6">MEX-2019</strain>
        <tissue evidence="5">Muscle</tissue>
    </source>
</reference>
<dbReference type="GO" id="GO:0005886">
    <property type="term" value="C:plasma membrane"/>
    <property type="evidence" value="ECO:0007669"/>
    <property type="project" value="TreeGrafter"/>
</dbReference>
<feature type="region of interest" description="Disordered" evidence="3">
    <location>
        <begin position="515"/>
        <end position="541"/>
    </location>
</feature>
<dbReference type="PANTHER" id="PTHR23113">
    <property type="entry name" value="GUANINE NUCLEOTIDE EXCHANGE FACTOR"/>
    <property type="match status" value="1"/>
</dbReference>
<comment type="caution">
    <text evidence="5">The sequence shown here is derived from an EMBL/GenBank/DDBJ whole genome shotgun (WGS) entry which is preliminary data.</text>
</comment>
<feature type="compositionally biased region" description="Pro residues" evidence="3">
    <location>
        <begin position="448"/>
        <end position="458"/>
    </location>
</feature>
<dbReference type="AlphaFoldDB" id="A0AAV9SEF0"/>
<protein>
    <submittedName>
        <fullName evidence="5">Son of sevenless 2</fullName>
    </submittedName>
</protein>
<dbReference type="InterPro" id="IPR019804">
    <property type="entry name" value="Ras_G-nucl-exch_fac_CS"/>
</dbReference>
<dbReference type="GO" id="GO:0007265">
    <property type="term" value="P:Ras protein signal transduction"/>
    <property type="evidence" value="ECO:0007669"/>
    <property type="project" value="TreeGrafter"/>
</dbReference>
<dbReference type="GO" id="GO:0005085">
    <property type="term" value="F:guanyl-nucleotide exchange factor activity"/>
    <property type="evidence" value="ECO:0007669"/>
    <property type="project" value="UniProtKB-KW"/>
</dbReference>
<proteinExistence type="predicted"/>
<feature type="region of interest" description="Disordered" evidence="3">
    <location>
        <begin position="339"/>
        <end position="498"/>
    </location>
</feature>
<name>A0AAV9SEF0_9TELE</name>
<accession>A0AAV9SEF0</accession>
<dbReference type="CDD" id="cd00155">
    <property type="entry name" value="RasGEF"/>
    <property type="match status" value="1"/>
</dbReference>
<feature type="compositionally biased region" description="Pro residues" evidence="3">
    <location>
        <begin position="478"/>
        <end position="497"/>
    </location>
</feature>
<gene>
    <name evidence="5" type="primary">SOS2</name>
    <name evidence="5" type="ORF">CRENBAI_008341</name>
</gene>
<evidence type="ECO:0000256" key="1">
    <source>
        <dbReference type="ARBA" id="ARBA00022658"/>
    </source>
</evidence>
<dbReference type="InterPro" id="IPR001895">
    <property type="entry name" value="RASGEF_cat_dom"/>
</dbReference>
<feature type="region of interest" description="Disordered" evidence="3">
    <location>
        <begin position="228"/>
        <end position="266"/>
    </location>
</feature>
<sequence>MSWLYRAVRPSELVGSVWTKEDKEKNSPNLLRMIRHTTNLTLWFEKCIVEVMNHEERVAVLSRVIEILQVFQELNNFNGVLEVVSAINSVPVYRLDHTFEAIPERKKKILEEAVELSQDHFKKYLAKLKSINPPCVPFFGIYLTNILKTEEGNPDFLRRHGMDLINFSKRRKVAEITGEIQQYQNQPYCLKVEPDIRRYFENLNPMENMNEKEFSDYLFKKSLEIEPRNARQPGRFPRKTTYSLKSPGLRPVRTSTSGTLKGHPVALERDLQHKITFRSIAENEQDPPSSASVPTSPNTPTPPQSASSDLSSVFMEHDLNSSYSKFQSVSCGSLHQLVEDLKPPPLPPRRKDTVSEAKLSSMCDSPPAIPPRLPPLPRNQHRPPLYNGPPFDGPLPSPPPPPPRDPLPDTPPPVPQRPPEIFINYPLNMQPSPGGRYHWDLNSSPSSPNTPPSTPSPRIPRRGCPLSASQNNLCPVPTAAPPVPPRHNPIPQLPKLPPKTYKREALQPPLQGLSLVENTDSSHPPPASITLASPLRRSVAPPPPQTLCANDETHTGVPANKQQGAFAFVRSEMAYSRFTCPTAPRI</sequence>